<keyword evidence="2" id="KW-1185">Reference proteome</keyword>
<accession>A0AAE1UEF9</accession>
<proteinExistence type="predicted"/>
<gene>
    <name evidence="1" type="ORF">Pmani_013093</name>
</gene>
<evidence type="ECO:0000313" key="2">
    <source>
        <dbReference type="Proteomes" id="UP001292094"/>
    </source>
</evidence>
<reference evidence="1" key="1">
    <citation type="submission" date="2023-11" db="EMBL/GenBank/DDBJ databases">
        <title>Genome assemblies of two species of porcelain crab, Petrolisthes cinctipes and Petrolisthes manimaculis (Anomura: Porcellanidae).</title>
        <authorList>
            <person name="Angst P."/>
        </authorList>
    </citation>
    <scope>NUCLEOTIDE SEQUENCE</scope>
    <source>
        <strain evidence="1">PB745_02</strain>
        <tissue evidence="1">Gill</tissue>
    </source>
</reference>
<organism evidence="1 2">
    <name type="scientific">Petrolisthes manimaculis</name>
    <dbReference type="NCBI Taxonomy" id="1843537"/>
    <lineage>
        <taxon>Eukaryota</taxon>
        <taxon>Metazoa</taxon>
        <taxon>Ecdysozoa</taxon>
        <taxon>Arthropoda</taxon>
        <taxon>Crustacea</taxon>
        <taxon>Multicrustacea</taxon>
        <taxon>Malacostraca</taxon>
        <taxon>Eumalacostraca</taxon>
        <taxon>Eucarida</taxon>
        <taxon>Decapoda</taxon>
        <taxon>Pleocyemata</taxon>
        <taxon>Anomura</taxon>
        <taxon>Galatheoidea</taxon>
        <taxon>Porcellanidae</taxon>
        <taxon>Petrolisthes</taxon>
    </lineage>
</organism>
<dbReference type="EMBL" id="JAWZYT010001091">
    <property type="protein sequence ID" value="KAK4315694.1"/>
    <property type="molecule type" value="Genomic_DNA"/>
</dbReference>
<comment type="caution">
    <text evidence="1">The sequence shown here is derived from an EMBL/GenBank/DDBJ whole genome shotgun (WGS) entry which is preliminary data.</text>
</comment>
<name>A0AAE1UEF9_9EUCA</name>
<dbReference type="AlphaFoldDB" id="A0AAE1UEF9"/>
<dbReference type="Proteomes" id="UP001292094">
    <property type="component" value="Unassembled WGS sequence"/>
</dbReference>
<sequence length="161" mass="18504">MGVEGEGSWRKEWSHGGATWVHYNSPNRNVPASTSEEGELLNLDTRELVNIIQSLRRDNRRYKLTLSYFDKTSKDFAENRDAVVTVLNFIDNMAATQTSLNNLTVNSIVTTAKTNNIDKDWQNFLINNKVTRDWWDYKITTLALSTQALKYTHLTPNTPLH</sequence>
<protein>
    <submittedName>
        <fullName evidence="1">Uncharacterized protein</fullName>
    </submittedName>
</protein>
<evidence type="ECO:0000313" key="1">
    <source>
        <dbReference type="EMBL" id="KAK4315694.1"/>
    </source>
</evidence>